<evidence type="ECO:0000256" key="3">
    <source>
        <dbReference type="ARBA" id="ARBA00022679"/>
    </source>
</evidence>
<feature type="domain" description="PAS" evidence="16">
    <location>
        <begin position="28"/>
        <end position="57"/>
    </location>
</feature>
<comment type="caution">
    <text evidence="17">The sequence shown here is derived from an EMBL/GenBank/DDBJ whole genome shotgun (WGS) entry which is preliminary data.</text>
</comment>
<evidence type="ECO:0000256" key="1">
    <source>
        <dbReference type="ARBA" id="ARBA00013081"/>
    </source>
</evidence>
<evidence type="ECO:0000313" key="18">
    <source>
        <dbReference type="Proteomes" id="UP000603708"/>
    </source>
</evidence>
<dbReference type="SMART" id="SM00331">
    <property type="entry name" value="PP2C_SIG"/>
    <property type="match status" value="1"/>
</dbReference>
<dbReference type="InterPro" id="IPR001932">
    <property type="entry name" value="PPM-type_phosphatase-like_dom"/>
</dbReference>
<dbReference type="InterPro" id="IPR052016">
    <property type="entry name" value="Bact_Sigma-Reg"/>
</dbReference>
<dbReference type="InterPro" id="IPR000014">
    <property type="entry name" value="PAS"/>
</dbReference>
<evidence type="ECO:0000256" key="2">
    <source>
        <dbReference type="ARBA" id="ARBA00022553"/>
    </source>
</evidence>
<keyword evidence="6" id="KW-0418">Kinase</keyword>
<evidence type="ECO:0000256" key="10">
    <source>
        <dbReference type="ARBA" id="ARBA00022912"/>
    </source>
</evidence>
<organism evidence="17 18">
    <name type="scientific">Streptomyces sulfonofaciens</name>
    <dbReference type="NCBI Taxonomy" id="68272"/>
    <lineage>
        <taxon>Bacteria</taxon>
        <taxon>Bacillati</taxon>
        <taxon>Actinomycetota</taxon>
        <taxon>Actinomycetes</taxon>
        <taxon>Kitasatosporales</taxon>
        <taxon>Streptomycetaceae</taxon>
        <taxon>Streptomyces</taxon>
    </lineage>
</organism>
<dbReference type="Gene3D" id="3.60.40.10">
    <property type="entry name" value="PPM-type phosphatase domain"/>
    <property type="match status" value="1"/>
</dbReference>
<dbReference type="Gene3D" id="3.30.450.20">
    <property type="entry name" value="PAS domain"/>
    <property type="match status" value="2"/>
</dbReference>
<dbReference type="Proteomes" id="UP000603708">
    <property type="component" value="Unassembled WGS sequence"/>
</dbReference>
<dbReference type="GO" id="GO:0004722">
    <property type="term" value="F:protein serine/threonine phosphatase activity"/>
    <property type="evidence" value="ECO:0007669"/>
    <property type="project" value="UniProtKB-EC"/>
</dbReference>
<protein>
    <recommendedName>
        <fullName evidence="1">protein-serine/threonine phosphatase</fullName>
        <ecNumber evidence="1">3.1.3.16</ecNumber>
    </recommendedName>
    <alternativeName>
        <fullName evidence="15">Protein-serine/threonine phosphatase</fullName>
    </alternativeName>
    <alternativeName>
        <fullName evidence="14">Serine/threonine-protein kinase</fullName>
    </alternativeName>
</protein>
<evidence type="ECO:0000256" key="9">
    <source>
        <dbReference type="ARBA" id="ARBA00022842"/>
    </source>
</evidence>
<evidence type="ECO:0000256" key="6">
    <source>
        <dbReference type="ARBA" id="ARBA00022777"/>
    </source>
</evidence>
<proteinExistence type="predicted"/>
<dbReference type="Pfam" id="PF08448">
    <property type="entry name" value="PAS_4"/>
    <property type="match status" value="1"/>
</dbReference>
<keyword evidence="7" id="KW-0378">Hydrolase</keyword>
<name>A0A919GH84_9ACTN</name>
<dbReference type="SUPFAM" id="SSF81606">
    <property type="entry name" value="PP2C-like"/>
    <property type="match status" value="1"/>
</dbReference>
<comment type="catalytic activity">
    <reaction evidence="12">
        <text>O-phospho-L-seryl-[protein] + H2O = L-seryl-[protein] + phosphate</text>
        <dbReference type="Rhea" id="RHEA:20629"/>
        <dbReference type="Rhea" id="RHEA-COMP:9863"/>
        <dbReference type="Rhea" id="RHEA-COMP:11604"/>
        <dbReference type="ChEBI" id="CHEBI:15377"/>
        <dbReference type="ChEBI" id="CHEBI:29999"/>
        <dbReference type="ChEBI" id="CHEBI:43474"/>
        <dbReference type="ChEBI" id="CHEBI:83421"/>
        <dbReference type="EC" id="3.1.3.16"/>
    </reaction>
</comment>
<dbReference type="PANTHER" id="PTHR43156">
    <property type="entry name" value="STAGE II SPORULATION PROTEIN E-RELATED"/>
    <property type="match status" value="1"/>
</dbReference>
<sequence>MAHPSSGDAPERRESAPAPVFGVTATALVDGTGRITGWSQGMEQLLGHRAADVVGRSVDAVLADAQDRARGTVGGAGSPGEADAAWLRALVESGCVRKAGAEGHWSCVLRARHGEGRSVPVAIEATPMAGPGGGTQWLLSAVGLSVSEAAATDGSSLLRTLMERSPVALAVWDTDLNCIWVNATAAEVGGMPSRRVGRPLNEAAALGFDLSAIAPVMKRVLRDGKPVIDLEVRRSRSDGEESALSASVFRLDGADGTPQGLCTVGIDVSDSLARQRLALLNKAGTRVGTTLDTMATAQELADIAIPALADFATVDLADWFPIGEVPRERPGGAAHGDRPAFRRGGMASIHKGVPEAVFSPGEVVYQPASSPMVKPLLTGESYFEPRLDTAHHWLTEDPVRAEMIRRTGMHSVMYVPLKARGAILGVAVFARTENPVPFTRDDLLLAEELATRAALSLDNARRYSRERSAALALQRDLLPRRLSGGAGLEVASRYLPTDKHEGVGGDWYDVISLSRDRVALVVGDVVGHGINAAAAMGRLRTAVHTLAALDLPPDLLLAHLDQVALTLSDEAVDGDRFGIPSLAATCVYAVYDPATRVCTLARAGHPPPAIVTPQGRTSFPEVPTGGPVGWGLATYESVDVKLAEGSTVALFTDGLIESRKDDIDTGLARLATALRHDTDTLDACCAHVIRTMLRSATPEDDVSLLLARTRAPGAEPVRSRGRRRS</sequence>
<evidence type="ECO:0000256" key="14">
    <source>
        <dbReference type="ARBA" id="ARBA00075117"/>
    </source>
</evidence>
<keyword evidence="18" id="KW-1185">Reference proteome</keyword>
<dbReference type="EC" id="3.1.3.16" evidence="1"/>
<dbReference type="PANTHER" id="PTHR43156:SF2">
    <property type="entry name" value="STAGE II SPORULATION PROTEIN E"/>
    <property type="match status" value="1"/>
</dbReference>
<evidence type="ECO:0000256" key="7">
    <source>
        <dbReference type="ARBA" id="ARBA00022801"/>
    </source>
</evidence>
<dbReference type="GO" id="GO:0016301">
    <property type="term" value="F:kinase activity"/>
    <property type="evidence" value="ECO:0007669"/>
    <property type="project" value="UniProtKB-KW"/>
</dbReference>
<reference evidence="17" key="2">
    <citation type="submission" date="2020-09" db="EMBL/GenBank/DDBJ databases">
        <authorList>
            <person name="Sun Q."/>
            <person name="Ohkuma M."/>
        </authorList>
    </citation>
    <scope>NUCLEOTIDE SEQUENCE</scope>
    <source>
        <strain evidence="17">JCM 5069</strain>
    </source>
</reference>
<dbReference type="GO" id="GO:0046872">
    <property type="term" value="F:metal ion binding"/>
    <property type="evidence" value="ECO:0007669"/>
    <property type="project" value="UniProtKB-KW"/>
</dbReference>
<keyword evidence="11" id="KW-0464">Manganese</keyword>
<evidence type="ECO:0000259" key="16">
    <source>
        <dbReference type="PROSITE" id="PS50112"/>
    </source>
</evidence>
<dbReference type="NCBIfam" id="TIGR00229">
    <property type="entry name" value="sensory_box"/>
    <property type="match status" value="1"/>
</dbReference>
<keyword evidence="10" id="KW-0904">Protein phosphatase</keyword>
<evidence type="ECO:0000256" key="15">
    <source>
        <dbReference type="ARBA" id="ARBA00081350"/>
    </source>
</evidence>
<dbReference type="FunFam" id="3.60.40.10:FF:000005">
    <property type="entry name" value="Serine/threonine protein phosphatase"/>
    <property type="match status" value="1"/>
</dbReference>
<reference evidence="17" key="1">
    <citation type="journal article" date="2014" name="Int. J. Syst. Evol. Microbiol.">
        <title>Complete genome sequence of Corynebacterium casei LMG S-19264T (=DSM 44701T), isolated from a smear-ripened cheese.</title>
        <authorList>
            <consortium name="US DOE Joint Genome Institute (JGI-PGF)"/>
            <person name="Walter F."/>
            <person name="Albersmeier A."/>
            <person name="Kalinowski J."/>
            <person name="Ruckert C."/>
        </authorList>
    </citation>
    <scope>NUCLEOTIDE SEQUENCE</scope>
    <source>
        <strain evidence="17">JCM 5069</strain>
    </source>
</reference>
<dbReference type="AlphaFoldDB" id="A0A919GH84"/>
<dbReference type="FunFam" id="3.30.450.40:FF:000035">
    <property type="entry name" value="PAS sensor protein"/>
    <property type="match status" value="1"/>
</dbReference>
<keyword evidence="3" id="KW-0808">Transferase</keyword>
<dbReference type="EMBL" id="BNCD01000016">
    <property type="protein sequence ID" value="GHH84728.1"/>
    <property type="molecule type" value="Genomic_DNA"/>
</dbReference>
<dbReference type="InterPro" id="IPR003018">
    <property type="entry name" value="GAF"/>
</dbReference>
<comment type="function">
    <text evidence="13">Primarily acts as an independent SigF regulator that is sensitive to the osmosensory signal, mediating the cross talk of PknD with the SigF regulon. Possesses both phosphatase and kinase activities. The kinase domain functions as a classic anti-sigma factor-like kinase to phosphorylate the anti-anti-sigma factor domain at the canonical regulatory site, and the phosphatase domain antagonizes this activity.</text>
</comment>
<accession>A0A919GH84</accession>
<dbReference type="Pfam" id="PF13426">
    <property type="entry name" value="PAS_9"/>
    <property type="match status" value="1"/>
</dbReference>
<keyword evidence="8" id="KW-0067">ATP-binding</keyword>
<dbReference type="InterPro" id="IPR029016">
    <property type="entry name" value="GAF-like_dom_sf"/>
</dbReference>
<evidence type="ECO:0000313" key="17">
    <source>
        <dbReference type="EMBL" id="GHH84728.1"/>
    </source>
</evidence>
<keyword evidence="9" id="KW-0460">Magnesium</keyword>
<dbReference type="InterPro" id="IPR013656">
    <property type="entry name" value="PAS_4"/>
</dbReference>
<dbReference type="Gene3D" id="3.30.450.40">
    <property type="match status" value="1"/>
</dbReference>
<evidence type="ECO:0000256" key="4">
    <source>
        <dbReference type="ARBA" id="ARBA00022723"/>
    </source>
</evidence>
<dbReference type="SUPFAM" id="SSF55785">
    <property type="entry name" value="PYP-like sensor domain (PAS domain)"/>
    <property type="match status" value="2"/>
</dbReference>
<dbReference type="CDD" id="cd00130">
    <property type="entry name" value="PAS"/>
    <property type="match status" value="2"/>
</dbReference>
<dbReference type="PROSITE" id="PS50112">
    <property type="entry name" value="PAS"/>
    <property type="match status" value="1"/>
</dbReference>
<evidence type="ECO:0000256" key="12">
    <source>
        <dbReference type="ARBA" id="ARBA00047761"/>
    </source>
</evidence>
<dbReference type="InterPro" id="IPR036457">
    <property type="entry name" value="PPM-type-like_dom_sf"/>
</dbReference>
<evidence type="ECO:0000256" key="8">
    <source>
        <dbReference type="ARBA" id="ARBA00022840"/>
    </source>
</evidence>
<dbReference type="InterPro" id="IPR035965">
    <property type="entry name" value="PAS-like_dom_sf"/>
</dbReference>
<dbReference type="GO" id="GO:0005524">
    <property type="term" value="F:ATP binding"/>
    <property type="evidence" value="ECO:0007669"/>
    <property type="project" value="UniProtKB-KW"/>
</dbReference>
<evidence type="ECO:0000256" key="5">
    <source>
        <dbReference type="ARBA" id="ARBA00022741"/>
    </source>
</evidence>
<keyword evidence="4" id="KW-0479">Metal-binding</keyword>
<dbReference type="Pfam" id="PF07228">
    <property type="entry name" value="SpoIIE"/>
    <property type="match status" value="1"/>
</dbReference>
<dbReference type="SMART" id="SM00065">
    <property type="entry name" value="GAF"/>
    <property type="match status" value="1"/>
</dbReference>
<evidence type="ECO:0000256" key="13">
    <source>
        <dbReference type="ARBA" id="ARBA00056274"/>
    </source>
</evidence>
<keyword evidence="2" id="KW-0597">Phosphoprotein</keyword>
<evidence type="ECO:0000256" key="11">
    <source>
        <dbReference type="ARBA" id="ARBA00023211"/>
    </source>
</evidence>
<dbReference type="RefSeq" id="WP_189935770.1">
    <property type="nucleotide sequence ID" value="NZ_BNCD01000016.1"/>
</dbReference>
<keyword evidence="5" id="KW-0547">Nucleotide-binding</keyword>
<dbReference type="Pfam" id="PF01590">
    <property type="entry name" value="GAF"/>
    <property type="match status" value="1"/>
</dbReference>
<gene>
    <name evidence="17" type="ORF">GCM10018793_50010</name>
</gene>
<dbReference type="SUPFAM" id="SSF55781">
    <property type="entry name" value="GAF domain-like"/>
    <property type="match status" value="1"/>
</dbReference>